<keyword evidence="17" id="KW-1185">Reference proteome</keyword>
<dbReference type="SFLD" id="SFLDF00275">
    <property type="entry name" value="adenosine_C2_methyltransferase"/>
    <property type="match status" value="1"/>
</dbReference>
<feature type="binding site" evidence="14">
    <location>
        <position position="116"/>
    </location>
    <ligand>
        <name>[4Fe-4S] cluster</name>
        <dbReference type="ChEBI" id="CHEBI:49883"/>
        <note>4Fe-4S-S-AdoMet</note>
    </ligand>
</feature>
<dbReference type="GO" id="GO:0030488">
    <property type="term" value="P:tRNA methylation"/>
    <property type="evidence" value="ECO:0007669"/>
    <property type="project" value="UniProtKB-UniRule"/>
</dbReference>
<dbReference type="GO" id="GO:0000049">
    <property type="term" value="F:tRNA binding"/>
    <property type="evidence" value="ECO:0007669"/>
    <property type="project" value="UniProtKB-UniRule"/>
</dbReference>
<feature type="binding site" evidence="14">
    <location>
        <position position="120"/>
    </location>
    <ligand>
        <name>[4Fe-4S] cluster</name>
        <dbReference type="ChEBI" id="CHEBI:49883"/>
        <note>4Fe-4S-S-AdoMet</note>
    </ligand>
</feature>
<dbReference type="KEGG" id="kon:CONE_0629"/>
<sequence length="379" mass="42294">MKKNSLVNLIGLDSESLSLFLEENSIKSSFRIGQLHKWIHKFSADSFDVMTNISCQLRHKLKEISKIEAMPIESETLSKDGTIKWLFDAGNSNAIETVFIPEKNRRTLCISSQAGCAVNCAFCATGHQGFNRNLSANEIVGQLWSAQRSINLNLITGIEDLNNKNTIKSGNNLITNVVFMGMGEPLLNYKQVIKSIKLLLDVNAYGFSRRKITVSTSGIVPMIDKLARDCPVSLAVSLHAANDDLRNKLVPINKKYPLNELIESCKRYITRSPRDFITFEYCMLSGVNDTDKHIKELINLVSQIKCKINLIPFNSFESSDFRAPTIEKINSFANKLLNSGIMTTVRKTRGDDIHAACGQLAGNVKNVTKIAMHIPIKII</sequence>
<dbReference type="AlphaFoldDB" id="M1M8R7"/>
<feature type="domain" description="Radical SAM core" evidence="15">
    <location>
        <begin position="102"/>
        <end position="352"/>
    </location>
</feature>
<keyword evidence="12 14" id="KW-0411">Iron-sulfur</keyword>
<dbReference type="PANTHER" id="PTHR30544">
    <property type="entry name" value="23S RRNA METHYLTRANSFERASE"/>
    <property type="match status" value="1"/>
</dbReference>
<evidence type="ECO:0000256" key="10">
    <source>
        <dbReference type="ARBA" id="ARBA00022723"/>
    </source>
</evidence>
<feature type="active site" description="Proton acceptor" evidence="14">
    <location>
        <position position="96"/>
    </location>
</feature>
<evidence type="ECO:0000256" key="7">
    <source>
        <dbReference type="ARBA" id="ARBA00022679"/>
    </source>
</evidence>
<feature type="binding site" evidence="14">
    <location>
        <begin position="183"/>
        <end position="184"/>
    </location>
    <ligand>
        <name>S-adenosyl-L-methionine</name>
        <dbReference type="ChEBI" id="CHEBI:59789"/>
    </ligand>
</feature>
<evidence type="ECO:0000256" key="9">
    <source>
        <dbReference type="ARBA" id="ARBA00022694"/>
    </source>
</evidence>
<evidence type="ECO:0000256" key="11">
    <source>
        <dbReference type="ARBA" id="ARBA00023004"/>
    </source>
</evidence>
<feature type="binding site" evidence="14">
    <location>
        <position position="314"/>
    </location>
    <ligand>
        <name>S-adenosyl-L-methionine</name>
        <dbReference type="ChEBI" id="CHEBI:59789"/>
    </ligand>
</feature>
<dbReference type="Pfam" id="PF04055">
    <property type="entry name" value="Radical_SAM"/>
    <property type="match status" value="1"/>
</dbReference>
<dbReference type="EMBL" id="CP003805">
    <property type="protein sequence ID" value="AGF48385.1"/>
    <property type="molecule type" value="Genomic_DNA"/>
</dbReference>
<evidence type="ECO:0000256" key="14">
    <source>
        <dbReference type="HAMAP-Rule" id="MF_01849"/>
    </source>
</evidence>
<dbReference type="InterPro" id="IPR058240">
    <property type="entry name" value="rSAM_sf"/>
</dbReference>
<dbReference type="GO" id="GO:0051539">
    <property type="term" value="F:4 iron, 4 sulfur cluster binding"/>
    <property type="evidence" value="ECO:0007669"/>
    <property type="project" value="UniProtKB-UniRule"/>
</dbReference>
<feature type="active site" description="S-methylcysteine intermediate" evidence="14">
    <location>
        <position position="357"/>
    </location>
</feature>
<protein>
    <recommendedName>
        <fullName evidence="14">Dual-specificity RNA methyltransferase RlmN</fullName>
        <ecNumber evidence="14">2.1.1.192</ecNumber>
    </recommendedName>
    <alternativeName>
        <fullName evidence="14">23S rRNA (adenine(2503)-C(2))-methyltransferase</fullName>
    </alternativeName>
    <alternativeName>
        <fullName evidence="14">23S rRNA m2A2503 methyltransferase</fullName>
    </alternativeName>
    <alternativeName>
        <fullName evidence="14">Ribosomal RNA large subunit methyltransferase N</fullName>
    </alternativeName>
    <alternativeName>
        <fullName evidence="14">tRNA (adenine(37)-C(2))-methyltransferase</fullName>
    </alternativeName>
    <alternativeName>
        <fullName evidence="14">tRNA m2A37 methyltransferase</fullName>
    </alternativeName>
</protein>
<dbReference type="HOGENOM" id="CLU_029101_0_0_4"/>
<keyword evidence="7 14" id="KW-0808">Transferase</keyword>
<evidence type="ECO:0000313" key="16">
    <source>
        <dbReference type="EMBL" id="AGF48385.1"/>
    </source>
</evidence>
<dbReference type="GO" id="GO:0070475">
    <property type="term" value="P:rRNA base methylation"/>
    <property type="evidence" value="ECO:0007669"/>
    <property type="project" value="UniProtKB-UniRule"/>
</dbReference>
<evidence type="ECO:0000256" key="1">
    <source>
        <dbReference type="ARBA" id="ARBA00004496"/>
    </source>
</evidence>
<dbReference type="FunFam" id="3.20.20.70:FF:000014">
    <property type="entry name" value="Probable dual-specificity RNA methyltransferase RlmN"/>
    <property type="match status" value="1"/>
</dbReference>
<dbReference type="InterPro" id="IPR004383">
    <property type="entry name" value="rRNA_lsu_MTrfase_RlmN/Cfr"/>
</dbReference>
<dbReference type="InterPro" id="IPR040072">
    <property type="entry name" value="Methyltransferase_A"/>
</dbReference>
<dbReference type="Pfam" id="PF21016">
    <property type="entry name" value="RlmN_N"/>
    <property type="match status" value="1"/>
</dbReference>
<dbReference type="PANTHER" id="PTHR30544:SF5">
    <property type="entry name" value="RADICAL SAM CORE DOMAIN-CONTAINING PROTEIN"/>
    <property type="match status" value="1"/>
</dbReference>
<evidence type="ECO:0000256" key="4">
    <source>
        <dbReference type="ARBA" id="ARBA00022490"/>
    </source>
</evidence>
<evidence type="ECO:0000256" key="3">
    <source>
        <dbReference type="ARBA" id="ARBA00022485"/>
    </source>
</evidence>
<name>M1M8R7_9PROT</name>
<dbReference type="InterPro" id="IPR013785">
    <property type="entry name" value="Aldolase_TIM"/>
</dbReference>
<feature type="binding site" evidence="14">
    <location>
        <begin position="237"/>
        <end position="239"/>
    </location>
    <ligand>
        <name>S-adenosyl-L-methionine</name>
        <dbReference type="ChEBI" id="CHEBI:59789"/>
    </ligand>
</feature>
<dbReference type="GO" id="GO:0005737">
    <property type="term" value="C:cytoplasm"/>
    <property type="evidence" value="ECO:0007669"/>
    <property type="project" value="UniProtKB-SubCell"/>
</dbReference>
<evidence type="ECO:0000256" key="13">
    <source>
        <dbReference type="ARBA" id="ARBA00023157"/>
    </source>
</evidence>
<keyword evidence="3 14" id="KW-0004">4Fe-4S</keyword>
<keyword evidence="13 14" id="KW-1015">Disulfide bond</keyword>
<evidence type="ECO:0000313" key="17">
    <source>
        <dbReference type="Proteomes" id="UP000011541"/>
    </source>
</evidence>
<dbReference type="CDD" id="cd01335">
    <property type="entry name" value="Radical_SAM"/>
    <property type="match status" value="1"/>
</dbReference>
<feature type="binding site" evidence="14">
    <location>
        <position position="215"/>
    </location>
    <ligand>
        <name>S-adenosyl-L-methionine</name>
        <dbReference type="ChEBI" id="CHEBI:59789"/>
    </ligand>
</feature>
<dbReference type="SUPFAM" id="SSF102114">
    <property type="entry name" value="Radical SAM enzymes"/>
    <property type="match status" value="1"/>
</dbReference>
<dbReference type="GO" id="GO:0002935">
    <property type="term" value="F:tRNA (adenine(37)-C2)-methyltransferase activity"/>
    <property type="evidence" value="ECO:0007669"/>
    <property type="project" value="UniProtKB-UniRule"/>
</dbReference>
<dbReference type="eggNOG" id="COG0820">
    <property type="taxonomic scope" value="Bacteria"/>
</dbReference>
<keyword evidence="10 14" id="KW-0479">Metal-binding</keyword>
<comment type="catalytic activity">
    <reaction evidence="14">
        <text>adenosine(37) in tRNA + 2 reduced [2Fe-2S]-[ferredoxin] + 2 S-adenosyl-L-methionine = 2-methyladenosine(37) in tRNA + 5'-deoxyadenosine + L-methionine + 2 oxidized [2Fe-2S]-[ferredoxin] + S-adenosyl-L-homocysteine</text>
        <dbReference type="Rhea" id="RHEA:43332"/>
        <dbReference type="Rhea" id="RHEA-COMP:10000"/>
        <dbReference type="Rhea" id="RHEA-COMP:10001"/>
        <dbReference type="Rhea" id="RHEA-COMP:10162"/>
        <dbReference type="Rhea" id="RHEA-COMP:10485"/>
        <dbReference type="ChEBI" id="CHEBI:17319"/>
        <dbReference type="ChEBI" id="CHEBI:33737"/>
        <dbReference type="ChEBI" id="CHEBI:33738"/>
        <dbReference type="ChEBI" id="CHEBI:57844"/>
        <dbReference type="ChEBI" id="CHEBI:57856"/>
        <dbReference type="ChEBI" id="CHEBI:59789"/>
        <dbReference type="ChEBI" id="CHEBI:74411"/>
        <dbReference type="ChEBI" id="CHEBI:74497"/>
        <dbReference type="EC" id="2.1.1.192"/>
    </reaction>
</comment>
<dbReference type="EC" id="2.1.1.192" evidence="14"/>
<dbReference type="PATRIC" id="fig|1208920.3.peg.375"/>
<keyword evidence="4 14" id="KW-0963">Cytoplasm</keyword>
<keyword evidence="6 14" id="KW-0489">Methyltransferase</keyword>
<gene>
    <name evidence="14" type="primary">rlmN</name>
    <name evidence="16" type="ORF">CONE_0629</name>
</gene>
<evidence type="ECO:0000256" key="5">
    <source>
        <dbReference type="ARBA" id="ARBA00022552"/>
    </source>
</evidence>
<dbReference type="GO" id="GO:0019843">
    <property type="term" value="F:rRNA binding"/>
    <property type="evidence" value="ECO:0007669"/>
    <property type="project" value="UniProtKB-UniRule"/>
</dbReference>
<dbReference type="Gene3D" id="1.10.150.530">
    <property type="match status" value="1"/>
</dbReference>
<dbReference type="Proteomes" id="UP000011541">
    <property type="component" value="Chromosome"/>
</dbReference>
<dbReference type="NCBIfam" id="TIGR00048">
    <property type="entry name" value="rRNA_mod_RlmN"/>
    <property type="match status" value="1"/>
</dbReference>
<keyword evidence="9 14" id="KW-0819">tRNA processing</keyword>
<dbReference type="STRING" id="1208920.CONE_0629"/>
<dbReference type="HAMAP" id="MF_01849">
    <property type="entry name" value="RNA_methyltr_RlmN"/>
    <property type="match status" value="1"/>
</dbReference>
<comment type="caution">
    <text evidence="14">Lacks conserved residue(s) required for the propagation of feature annotation.</text>
</comment>
<reference evidence="16 17" key="1">
    <citation type="journal article" date="2013" name="Genome Biol. Evol.">
        <title>Genome evolution and phylogenomic analysis of candidatus kinetoplastibacterium, the betaproteobacterial endosymbionts of strigomonas and angomonas.</title>
        <authorList>
            <person name="Alves J.M."/>
            <person name="Serrano M.G."/>
            <person name="Maia da Silva F."/>
            <person name="Voegtly L.J."/>
            <person name="Matveyev A.V."/>
            <person name="Teixeira M.M."/>
            <person name="Camargo E.P."/>
            <person name="Buck G.A."/>
        </authorList>
    </citation>
    <scope>NUCLEOTIDE SEQUENCE [LARGE SCALE GENOMIC DNA]</scope>
    <source>
        <strain evidence="16 17">TCC290E</strain>
    </source>
</reference>
<dbReference type="GO" id="GO:0070040">
    <property type="term" value="F:rRNA (adenine(2503)-C2-)-methyltransferase activity"/>
    <property type="evidence" value="ECO:0007669"/>
    <property type="project" value="UniProtKB-UniRule"/>
</dbReference>
<dbReference type="PROSITE" id="PS51918">
    <property type="entry name" value="RADICAL_SAM"/>
    <property type="match status" value="1"/>
</dbReference>
<dbReference type="PIRSF" id="PIRSF006004">
    <property type="entry name" value="CHP00048"/>
    <property type="match status" value="1"/>
</dbReference>
<organism evidence="16 17">
    <name type="scientific">Candidatus Kinetoplastidibacterium stringomonadis TCC290E</name>
    <dbReference type="NCBI Taxonomy" id="1208920"/>
    <lineage>
        <taxon>Bacteria</taxon>
        <taxon>Pseudomonadati</taxon>
        <taxon>Pseudomonadota</taxon>
        <taxon>Betaproteobacteria</taxon>
        <taxon>Candidatus Kinetoplastidibacterium</taxon>
    </lineage>
</organism>
<keyword evidence="11 14" id="KW-0408">Iron</keyword>
<keyword evidence="8 14" id="KW-0949">S-adenosyl-L-methionine</keyword>
<comment type="miscellaneous">
    <text evidence="14">Reaction proceeds by a ping-pong mechanism involving intermediate methylation of a conserved cysteine residue.</text>
</comment>
<dbReference type="InterPro" id="IPR048641">
    <property type="entry name" value="RlmN_N"/>
</dbReference>
<dbReference type="SFLD" id="SFLDS00029">
    <property type="entry name" value="Radical_SAM"/>
    <property type="match status" value="1"/>
</dbReference>
<evidence type="ECO:0000256" key="6">
    <source>
        <dbReference type="ARBA" id="ARBA00022603"/>
    </source>
</evidence>
<dbReference type="SFLD" id="SFLDG01062">
    <property type="entry name" value="methyltransferase_(Class_A)"/>
    <property type="match status" value="1"/>
</dbReference>
<keyword evidence="5 14" id="KW-0698">rRNA processing</keyword>
<comment type="function">
    <text evidence="14">Specifically methylates position 2 of adenine 2503 in 23S rRNA and position 2 of adenine 37 in tRNAs. m2A2503 modification seems to play a crucial role in the proofreading step occurring at the peptidyl transferase center and thus would serve to optimize ribosomal fidelity.</text>
</comment>
<dbReference type="OrthoDB" id="9793973at2"/>
<comment type="similarity">
    <text evidence="2 14">Belongs to the radical SAM superfamily. RlmN family.</text>
</comment>
<comment type="catalytic activity">
    <reaction evidence="14">
        <text>adenosine(2503) in 23S rRNA + 2 reduced [2Fe-2S]-[ferredoxin] + 2 S-adenosyl-L-methionine = 2-methyladenosine(2503) in 23S rRNA + 5'-deoxyadenosine + L-methionine + 2 oxidized [2Fe-2S]-[ferredoxin] + S-adenosyl-L-homocysteine</text>
        <dbReference type="Rhea" id="RHEA:42916"/>
        <dbReference type="Rhea" id="RHEA-COMP:10000"/>
        <dbReference type="Rhea" id="RHEA-COMP:10001"/>
        <dbReference type="Rhea" id="RHEA-COMP:10152"/>
        <dbReference type="Rhea" id="RHEA-COMP:10282"/>
        <dbReference type="ChEBI" id="CHEBI:17319"/>
        <dbReference type="ChEBI" id="CHEBI:33737"/>
        <dbReference type="ChEBI" id="CHEBI:33738"/>
        <dbReference type="ChEBI" id="CHEBI:57844"/>
        <dbReference type="ChEBI" id="CHEBI:57856"/>
        <dbReference type="ChEBI" id="CHEBI:59789"/>
        <dbReference type="ChEBI" id="CHEBI:74411"/>
        <dbReference type="ChEBI" id="CHEBI:74497"/>
        <dbReference type="EC" id="2.1.1.192"/>
    </reaction>
</comment>
<proteinExistence type="inferred from homology"/>
<evidence type="ECO:0000256" key="8">
    <source>
        <dbReference type="ARBA" id="ARBA00022691"/>
    </source>
</evidence>
<feature type="binding site" evidence="14">
    <location>
        <position position="123"/>
    </location>
    <ligand>
        <name>[4Fe-4S] cluster</name>
        <dbReference type="ChEBI" id="CHEBI:49883"/>
        <note>4Fe-4S-S-AdoMet</note>
    </ligand>
</feature>
<evidence type="ECO:0000256" key="2">
    <source>
        <dbReference type="ARBA" id="ARBA00007544"/>
    </source>
</evidence>
<evidence type="ECO:0000259" key="15">
    <source>
        <dbReference type="PROSITE" id="PS51918"/>
    </source>
</evidence>
<dbReference type="InterPro" id="IPR027492">
    <property type="entry name" value="RNA_MTrfase_RlmN"/>
</dbReference>
<evidence type="ECO:0000256" key="12">
    <source>
        <dbReference type="ARBA" id="ARBA00023014"/>
    </source>
</evidence>
<accession>M1M8R7</accession>
<dbReference type="GO" id="GO:0046872">
    <property type="term" value="F:metal ion binding"/>
    <property type="evidence" value="ECO:0007669"/>
    <property type="project" value="UniProtKB-KW"/>
</dbReference>
<dbReference type="RefSeq" id="WP_015397071.1">
    <property type="nucleotide sequence ID" value="NC_020299.1"/>
</dbReference>
<dbReference type="InterPro" id="IPR007197">
    <property type="entry name" value="rSAM"/>
</dbReference>
<comment type="cofactor">
    <cofactor evidence="14">
        <name>[4Fe-4S] cluster</name>
        <dbReference type="ChEBI" id="CHEBI:49883"/>
    </cofactor>
    <text evidence="14">Binds 1 [4Fe-4S] cluster. The cluster is coordinated with 3 cysteines and an exchangeable S-adenosyl-L-methionine.</text>
</comment>
<comment type="subcellular location">
    <subcellularLocation>
        <location evidence="1 14">Cytoplasm</location>
    </subcellularLocation>
</comment>
<dbReference type="Gene3D" id="3.20.20.70">
    <property type="entry name" value="Aldolase class I"/>
    <property type="match status" value="1"/>
</dbReference>